<gene>
    <name evidence="7" type="ORF">B0H66DRAFT_599518</name>
</gene>
<evidence type="ECO:0000256" key="4">
    <source>
        <dbReference type="ARBA" id="ARBA00023136"/>
    </source>
</evidence>
<dbReference type="Pfam" id="PF00230">
    <property type="entry name" value="MIP"/>
    <property type="match status" value="1"/>
</dbReference>
<comment type="caution">
    <text evidence="7">The sequence shown here is derived from an EMBL/GenBank/DDBJ whole genome shotgun (WGS) entry which is preliminary data.</text>
</comment>
<accession>A0AAE0MBV9</accession>
<evidence type="ECO:0000256" key="6">
    <source>
        <dbReference type="SAM" id="Phobius"/>
    </source>
</evidence>
<dbReference type="PRINTS" id="PR00783">
    <property type="entry name" value="MINTRINSICP"/>
</dbReference>
<keyword evidence="4 6" id="KW-0472">Membrane</keyword>
<keyword evidence="5" id="KW-0813">Transport</keyword>
<proteinExistence type="inferred from homology"/>
<feature type="transmembrane region" description="Helical" evidence="6">
    <location>
        <begin position="114"/>
        <end position="134"/>
    </location>
</feature>
<evidence type="ECO:0000313" key="8">
    <source>
        <dbReference type="Proteomes" id="UP001283341"/>
    </source>
</evidence>
<name>A0AAE0MBV9_9PEZI</name>
<dbReference type="EMBL" id="JAUEDM010000002">
    <property type="protein sequence ID" value="KAK3325354.1"/>
    <property type="molecule type" value="Genomic_DNA"/>
</dbReference>
<evidence type="ECO:0000256" key="2">
    <source>
        <dbReference type="ARBA" id="ARBA00022692"/>
    </source>
</evidence>
<evidence type="ECO:0000256" key="1">
    <source>
        <dbReference type="ARBA" id="ARBA00004141"/>
    </source>
</evidence>
<dbReference type="AlphaFoldDB" id="A0AAE0MBV9"/>
<feature type="transmembrane region" description="Helical" evidence="6">
    <location>
        <begin position="164"/>
        <end position="184"/>
    </location>
</feature>
<organism evidence="7 8">
    <name type="scientific">Apodospora peruviana</name>
    <dbReference type="NCBI Taxonomy" id="516989"/>
    <lineage>
        <taxon>Eukaryota</taxon>
        <taxon>Fungi</taxon>
        <taxon>Dikarya</taxon>
        <taxon>Ascomycota</taxon>
        <taxon>Pezizomycotina</taxon>
        <taxon>Sordariomycetes</taxon>
        <taxon>Sordariomycetidae</taxon>
        <taxon>Sordariales</taxon>
        <taxon>Lasiosphaeriaceae</taxon>
        <taxon>Apodospora</taxon>
    </lineage>
</organism>
<dbReference type="Proteomes" id="UP001283341">
    <property type="component" value="Unassembled WGS sequence"/>
</dbReference>
<keyword evidence="2 5" id="KW-0812">Transmembrane</keyword>
<reference evidence="7" key="2">
    <citation type="submission" date="2023-06" db="EMBL/GenBank/DDBJ databases">
        <authorList>
            <consortium name="Lawrence Berkeley National Laboratory"/>
            <person name="Haridas S."/>
            <person name="Hensen N."/>
            <person name="Bonometti L."/>
            <person name="Westerberg I."/>
            <person name="Brannstrom I.O."/>
            <person name="Guillou S."/>
            <person name="Cros-Aarteil S."/>
            <person name="Calhoun S."/>
            <person name="Kuo A."/>
            <person name="Mondo S."/>
            <person name="Pangilinan J."/>
            <person name="Riley R."/>
            <person name="Labutti K."/>
            <person name="Andreopoulos B."/>
            <person name="Lipzen A."/>
            <person name="Chen C."/>
            <person name="Yanf M."/>
            <person name="Daum C."/>
            <person name="Ng V."/>
            <person name="Clum A."/>
            <person name="Steindorff A."/>
            <person name="Ohm R."/>
            <person name="Martin F."/>
            <person name="Silar P."/>
            <person name="Natvig D."/>
            <person name="Lalanne C."/>
            <person name="Gautier V."/>
            <person name="Ament-Velasquez S.L."/>
            <person name="Kruys A."/>
            <person name="Hutchinson M.I."/>
            <person name="Powell A.J."/>
            <person name="Barry K."/>
            <person name="Miller A.N."/>
            <person name="Grigoriev I.V."/>
            <person name="Debuchy R."/>
            <person name="Gladieux P."/>
            <person name="Thoren M.H."/>
            <person name="Johannesson H."/>
        </authorList>
    </citation>
    <scope>NUCLEOTIDE SEQUENCE</scope>
    <source>
        <strain evidence="7">CBS 118394</strain>
    </source>
</reference>
<evidence type="ECO:0000256" key="5">
    <source>
        <dbReference type="RuleBase" id="RU000477"/>
    </source>
</evidence>
<comment type="subcellular location">
    <subcellularLocation>
        <location evidence="1">Membrane</location>
        <topology evidence="1">Multi-pass membrane protein</topology>
    </subcellularLocation>
</comment>
<dbReference type="PANTHER" id="PTHR47002:SF2">
    <property type="entry name" value="AQUAPORIN AQPAE.A-LIKE"/>
    <property type="match status" value="1"/>
</dbReference>
<dbReference type="SUPFAM" id="SSF81338">
    <property type="entry name" value="Aquaporin-like"/>
    <property type="match status" value="1"/>
</dbReference>
<keyword evidence="8" id="KW-1185">Reference proteome</keyword>
<sequence length="323" mass="34187">MSKSTFVKPETAIKDVLMSPTPITSTLRVPGTSGRPLPYKAIDGAFQGSFARAVDHSLTVHDVPWYRRREYYTKGWTDPVIWRSAVVECLATSSMIYVSGQFGVTLMNSGTTQIVGYVGIFNAILLSSFIYATATATGGHLNPMITFMTILCGLTPLSRGMVLILAQTLAGLVAGGVLLGSLGHDRAVSHMGGGNFFDPRVLSPGQALLTETMSSATLLTLAIGNGLDPRQQQLYGPRIGPLLVGLSMGLVTCAGTGIAPGYTGPGLNPARAIALAVAGYNWQNHWIWWVGPALGSIIVAAVYSFAPPDHADHIRNKTKGSVV</sequence>
<dbReference type="GO" id="GO:0015267">
    <property type="term" value="F:channel activity"/>
    <property type="evidence" value="ECO:0007669"/>
    <property type="project" value="InterPro"/>
</dbReference>
<feature type="transmembrane region" description="Helical" evidence="6">
    <location>
        <begin position="286"/>
        <end position="306"/>
    </location>
</feature>
<dbReference type="GO" id="GO:0016020">
    <property type="term" value="C:membrane"/>
    <property type="evidence" value="ECO:0007669"/>
    <property type="project" value="UniProtKB-SubCell"/>
</dbReference>
<evidence type="ECO:0000256" key="3">
    <source>
        <dbReference type="ARBA" id="ARBA00022989"/>
    </source>
</evidence>
<dbReference type="Gene3D" id="1.20.1080.10">
    <property type="entry name" value="Glycerol uptake facilitator protein"/>
    <property type="match status" value="1"/>
</dbReference>
<protein>
    <submittedName>
        <fullName evidence="7">Aquaporin-like protein</fullName>
    </submittedName>
</protein>
<reference evidence="7" key="1">
    <citation type="journal article" date="2023" name="Mol. Phylogenet. Evol.">
        <title>Genome-scale phylogeny and comparative genomics of the fungal order Sordariales.</title>
        <authorList>
            <person name="Hensen N."/>
            <person name="Bonometti L."/>
            <person name="Westerberg I."/>
            <person name="Brannstrom I.O."/>
            <person name="Guillou S."/>
            <person name="Cros-Aarteil S."/>
            <person name="Calhoun S."/>
            <person name="Haridas S."/>
            <person name="Kuo A."/>
            <person name="Mondo S."/>
            <person name="Pangilinan J."/>
            <person name="Riley R."/>
            <person name="LaButti K."/>
            <person name="Andreopoulos B."/>
            <person name="Lipzen A."/>
            <person name="Chen C."/>
            <person name="Yan M."/>
            <person name="Daum C."/>
            <person name="Ng V."/>
            <person name="Clum A."/>
            <person name="Steindorff A."/>
            <person name="Ohm R.A."/>
            <person name="Martin F."/>
            <person name="Silar P."/>
            <person name="Natvig D.O."/>
            <person name="Lalanne C."/>
            <person name="Gautier V."/>
            <person name="Ament-Velasquez S.L."/>
            <person name="Kruys A."/>
            <person name="Hutchinson M.I."/>
            <person name="Powell A.J."/>
            <person name="Barry K."/>
            <person name="Miller A.N."/>
            <person name="Grigoriev I.V."/>
            <person name="Debuchy R."/>
            <person name="Gladieux P."/>
            <person name="Hiltunen Thoren M."/>
            <person name="Johannesson H."/>
        </authorList>
    </citation>
    <scope>NUCLEOTIDE SEQUENCE</scope>
    <source>
        <strain evidence="7">CBS 118394</strain>
    </source>
</reference>
<keyword evidence="3 6" id="KW-1133">Transmembrane helix</keyword>
<dbReference type="PANTHER" id="PTHR47002">
    <property type="entry name" value="AQUAPORIN-LIKE"/>
    <property type="match status" value="1"/>
</dbReference>
<evidence type="ECO:0000313" key="7">
    <source>
        <dbReference type="EMBL" id="KAK3325354.1"/>
    </source>
</evidence>
<comment type="similarity">
    <text evidence="5">Belongs to the MIP/aquaporin (TC 1.A.8) family.</text>
</comment>
<dbReference type="InterPro" id="IPR000425">
    <property type="entry name" value="MIP"/>
</dbReference>
<dbReference type="InterPro" id="IPR023271">
    <property type="entry name" value="Aquaporin-like"/>
</dbReference>
<feature type="transmembrane region" description="Helical" evidence="6">
    <location>
        <begin position="239"/>
        <end position="259"/>
    </location>
</feature>